<evidence type="ECO:0000313" key="4">
    <source>
        <dbReference type="Proteomes" id="UP001178507"/>
    </source>
</evidence>
<comment type="caution">
    <text evidence="3">The sequence shown here is derived from an EMBL/GenBank/DDBJ whole genome shotgun (WGS) entry which is preliminary data.</text>
</comment>
<organism evidence="3 4">
    <name type="scientific">Effrenium voratum</name>
    <dbReference type="NCBI Taxonomy" id="2562239"/>
    <lineage>
        <taxon>Eukaryota</taxon>
        <taxon>Sar</taxon>
        <taxon>Alveolata</taxon>
        <taxon>Dinophyceae</taxon>
        <taxon>Suessiales</taxon>
        <taxon>Symbiodiniaceae</taxon>
        <taxon>Effrenium</taxon>
    </lineage>
</organism>
<feature type="compositionally biased region" description="Basic and acidic residues" evidence="1">
    <location>
        <begin position="468"/>
        <end position="481"/>
    </location>
</feature>
<dbReference type="SUPFAM" id="SSF53383">
    <property type="entry name" value="PLP-dependent transferases"/>
    <property type="match status" value="1"/>
</dbReference>
<evidence type="ECO:0000313" key="3">
    <source>
        <dbReference type="EMBL" id="CAJ1387822.1"/>
    </source>
</evidence>
<dbReference type="InterPro" id="IPR015424">
    <property type="entry name" value="PyrdxlP-dep_Trfase"/>
</dbReference>
<dbReference type="GO" id="GO:0000271">
    <property type="term" value="P:polysaccharide biosynthetic process"/>
    <property type="evidence" value="ECO:0007669"/>
    <property type="project" value="TreeGrafter"/>
</dbReference>
<feature type="transmembrane region" description="Helical" evidence="2">
    <location>
        <begin position="639"/>
        <end position="663"/>
    </location>
</feature>
<reference evidence="3" key="1">
    <citation type="submission" date="2023-08" db="EMBL/GenBank/DDBJ databases">
        <authorList>
            <person name="Chen Y."/>
            <person name="Shah S."/>
            <person name="Dougan E. K."/>
            <person name="Thang M."/>
            <person name="Chan C."/>
        </authorList>
    </citation>
    <scope>NUCLEOTIDE SEQUENCE</scope>
</reference>
<dbReference type="InterPro" id="IPR015421">
    <property type="entry name" value="PyrdxlP-dep_Trfase_major"/>
</dbReference>
<feature type="region of interest" description="Disordered" evidence="1">
    <location>
        <begin position="882"/>
        <end position="913"/>
    </location>
</feature>
<keyword evidence="2" id="KW-1133">Transmembrane helix</keyword>
<keyword evidence="2" id="KW-0472">Membrane</keyword>
<dbReference type="EMBL" id="CAUJNA010001580">
    <property type="protein sequence ID" value="CAJ1387822.1"/>
    <property type="molecule type" value="Genomic_DNA"/>
</dbReference>
<dbReference type="InterPro" id="IPR015422">
    <property type="entry name" value="PyrdxlP-dep_Trfase_small"/>
</dbReference>
<accession>A0AA36IK31</accession>
<dbReference type="PANTHER" id="PTHR30244:SF34">
    <property type="entry name" value="DTDP-4-AMINO-4,6-DIDEOXYGALACTOSE TRANSAMINASE"/>
    <property type="match status" value="1"/>
</dbReference>
<dbReference type="GO" id="GO:0030170">
    <property type="term" value="F:pyridoxal phosphate binding"/>
    <property type="evidence" value="ECO:0007669"/>
    <property type="project" value="TreeGrafter"/>
</dbReference>
<feature type="transmembrane region" description="Helical" evidence="2">
    <location>
        <begin position="509"/>
        <end position="531"/>
    </location>
</feature>
<gene>
    <name evidence="3" type="ORF">EVOR1521_LOCUS13816</name>
</gene>
<dbReference type="Pfam" id="PF01041">
    <property type="entry name" value="DegT_DnrJ_EryC1"/>
    <property type="match status" value="1"/>
</dbReference>
<feature type="transmembrane region" description="Helical" evidence="2">
    <location>
        <begin position="608"/>
        <end position="627"/>
    </location>
</feature>
<dbReference type="PANTHER" id="PTHR30244">
    <property type="entry name" value="TRANSAMINASE"/>
    <property type="match status" value="1"/>
</dbReference>
<feature type="transmembrane region" description="Helical" evidence="2">
    <location>
        <begin position="543"/>
        <end position="562"/>
    </location>
</feature>
<evidence type="ECO:0000256" key="1">
    <source>
        <dbReference type="SAM" id="MobiDB-lite"/>
    </source>
</evidence>
<sequence length="913" mass="98326">MDRLKTLARHVTAEEAPLRPTSTSSSQPRKVWYAPYKFQAYGEEEIAAVTSALRDGWLAPGPRAEEFEAKVAALFGKKFSVMVNSGSSGNIIGLAALGMQKGDEVVTPACTFATAVAPLEQLGLKPVFVDIVPNRYVPSVEMVLAAITPKTKCILIPNLAGSKIDWAELRRKVPPSIWLFEDSCDTITYTAESDVSVISFYASHIITAGGLGGCVMFNEEALQKRALMFRDWGRVGNNSEDMSERFGHSVDGIEYDFKFLYGCIGWNMKACEMNAAFGLAQLQKLDRFKALRRRNIARYCERLAEAQTRYILPDRANDFDWLAMPLLYHDRKGVLRYLESNEVQIRVFFAGNITRHPAYRHYLQAFPGADQVMKDGFLIGAHHGLELEDVDRVCELLIAYDRANGDIDVSGSKAKTAAPKLGRREGGMARAARLRPRLWPVLLAAAVLPSWEIPSNLFVPLSPKPVSDARHRPDGSDKPEPFTEGSSLPRRAGTEGSVQAGERSQAVQVWGVLGVVAYLSYGVFKVVPIVLDGLGSIEETWQWGLLVVTLLFFAYVEGYRGFQLGFSPRVVSRAWVVSEETEAAPSWHKVLAPAFCIGYFHGTTKRVITSWAVTSVIFAVVIGVKQLDNPYRAIIDAGVIVGLSGSGALCSVWGILSIIFLYLASLQKQSPPEYDPARPLFVPDRFCGSPSTMSSLRCLLLAPLAAFASEGFLAKAKVPQANLSLVVSSCSAYPKCVELGLTTGTCCPSPGPNGTMLDCCVDGPTACSAYSGCVNAGHTTGTCCAEGSKLECCEDRPTSCSAYAGCVELGLTSGACCTEGSELDCCFSEVSATPAPAPQDAACKIFPLCAALNLTTGSCCPTPDGVVLECCNGGRIINGDQAAESGKAEGETEPSEPSDASDGVEPLEGPVDP</sequence>
<dbReference type="Gene3D" id="3.40.640.10">
    <property type="entry name" value="Type I PLP-dependent aspartate aminotransferase-like (Major domain)"/>
    <property type="match status" value="1"/>
</dbReference>
<dbReference type="Proteomes" id="UP001178507">
    <property type="component" value="Unassembled WGS sequence"/>
</dbReference>
<name>A0AA36IK31_9DINO</name>
<keyword evidence="2" id="KW-0812">Transmembrane</keyword>
<dbReference type="Gene3D" id="3.90.1150.10">
    <property type="entry name" value="Aspartate Aminotransferase, domain 1"/>
    <property type="match status" value="1"/>
</dbReference>
<dbReference type="AlphaFoldDB" id="A0AA36IK31"/>
<dbReference type="InterPro" id="IPR000653">
    <property type="entry name" value="DegT/StrS_aminotransferase"/>
</dbReference>
<protein>
    <submittedName>
        <fullName evidence="3">Uncharacterized protein</fullName>
    </submittedName>
</protein>
<keyword evidence="4" id="KW-1185">Reference proteome</keyword>
<proteinExistence type="predicted"/>
<evidence type="ECO:0000256" key="2">
    <source>
        <dbReference type="SAM" id="Phobius"/>
    </source>
</evidence>
<dbReference type="GO" id="GO:0008483">
    <property type="term" value="F:transaminase activity"/>
    <property type="evidence" value="ECO:0007669"/>
    <property type="project" value="TreeGrafter"/>
</dbReference>
<feature type="region of interest" description="Disordered" evidence="1">
    <location>
        <begin position="468"/>
        <end position="499"/>
    </location>
</feature>